<organism evidence="5 6">
    <name type="scientific">Clostridium symbiosum</name>
    <name type="common">Bacteroides symbiosus</name>
    <dbReference type="NCBI Taxonomy" id="1512"/>
    <lineage>
        <taxon>Bacteria</taxon>
        <taxon>Bacillati</taxon>
        <taxon>Bacillota</taxon>
        <taxon>Clostridia</taxon>
        <taxon>Lachnospirales</taxon>
        <taxon>Lachnospiraceae</taxon>
        <taxon>Otoolea</taxon>
    </lineage>
</organism>
<reference evidence="5" key="1">
    <citation type="journal article" date="2022" name="Cell Host Microbe">
        <title>Colonization of the live biotherapeutic product VE303 and modulation of the microbiota and metabolites in healthy volunteers.</title>
        <authorList>
            <person name="Dsouza M."/>
            <person name="Menon R."/>
            <person name="Crossette E."/>
            <person name="Bhattarai S.K."/>
            <person name="Schneider J."/>
            <person name="Kim Y.G."/>
            <person name="Reddy S."/>
            <person name="Caballero S."/>
            <person name="Felix C."/>
            <person name="Cornacchione L."/>
            <person name="Hendrickson J."/>
            <person name="Watson A.R."/>
            <person name="Minot S.S."/>
            <person name="Greenfield N."/>
            <person name="Schopf L."/>
            <person name="Szabady R."/>
            <person name="Patarroyo J."/>
            <person name="Smith W."/>
            <person name="Harrison P."/>
            <person name="Kuijper E.J."/>
            <person name="Kelly C.P."/>
            <person name="Olle B."/>
            <person name="Bobilev D."/>
            <person name="Silber J.L."/>
            <person name="Bucci V."/>
            <person name="Roberts B."/>
            <person name="Faith J."/>
            <person name="Norman J.M."/>
        </authorList>
    </citation>
    <scope>NUCLEOTIDE SEQUENCE</scope>
    <source>
        <strain evidence="5">VE303-04</strain>
    </source>
</reference>
<keyword evidence="3" id="KW-0804">Transcription</keyword>
<dbReference type="Proteomes" id="UP001203136">
    <property type="component" value="Unassembled WGS sequence"/>
</dbReference>
<dbReference type="InterPro" id="IPR018062">
    <property type="entry name" value="HTH_AraC-typ_CS"/>
</dbReference>
<dbReference type="InterPro" id="IPR018060">
    <property type="entry name" value="HTH_AraC"/>
</dbReference>
<evidence type="ECO:0000256" key="1">
    <source>
        <dbReference type="ARBA" id="ARBA00023015"/>
    </source>
</evidence>
<evidence type="ECO:0000259" key="4">
    <source>
        <dbReference type="PROSITE" id="PS01124"/>
    </source>
</evidence>
<dbReference type="Pfam" id="PF12833">
    <property type="entry name" value="HTH_18"/>
    <property type="match status" value="1"/>
</dbReference>
<keyword evidence="2" id="KW-0238">DNA-binding</keyword>
<dbReference type="RefSeq" id="WP_009297576.1">
    <property type="nucleotide sequence ID" value="NZ_BAABZD010000003.1"/>
</dbReference>
<evidence type="ECO:0000256" key="2">
    <source>
        <dbReference type="ARBA" id="ARBA00023125"/>
    </source>
</evidence>
<evidence type="ECO:0000313" key="5">
    <source>
        <dbReference type="EMBL" id="MCK0084441.1"/>
    </source>
</evidence>
<protein>
    <submittedName>
        <fullName evidence="5">AraC family transcriptional regulator</fullName>
    </submittedName>
</protein>
<proteinExistence type="predicted"/>
<evidence type="ECO:0000256" key="3">
    <source>
        <dbReference type="ARBA" id="ARBA00023163"/>
    </source>
</evidence>
<dbReference type="PANTHER" id="PTHR43280">
    <property type="entry name" value="ARAC-FAMILY TRANSCRIPTIONAL REGULATOR"/>
    <property type="match status" value="1"/>
</dbReference>
<dbReference type="Gene3D" id="1.10.10.60">
    <property type="entry name" value="Homeodomain-like"/>
    <property type="match status" value="2"/>
</dbReference>
<dbReference type="GeneID" id="57967878"/>
<dbReference type="PROSITE" id="PS01124">
    <property type="entry name" value="HTH_ARAC_FAMILY_2"/>
    <property type="match status" value="1"/>
</dbReference>
<dbReference type="PANTHER" id="PTHR43280:SF28">
    <property type="entry name" value="HTH-TYPE TRANSCRIPTIONAL ACTIVATOR RHAS"/>
    <property type="match status" value="1"/>
</dbReference>
<sequence length="498" mass="56518">MRSICLLDKNNPAAGQLPDMELAKNREEVLALSRGPGDCFLFLRQQDIENDFIQKVKENNPGCRVIMMMEAAPAGMVLPYAWQGYIDGVYFLHGHDGEEELPAAEMFKDILSMEYIHDLIYGHLERLTKLQPMFGLMEIEINPQIILTIVYDDFWTICEHHHNSYRYKMKRNLLNRTREVLRLGMKGIATTLIGTDKVVVVLDCGGRKGEQAEDYATACAEMIRDHLIRETGYSVSIGVSSFCDTKGFLWRAYEQSFRALEHSFQKGRGQVLHYRQSVPVYGDEGASESEQFSHDLIIAVSLKNEEYGEGVLERFMNLTISRNMGASYVKSLAVTILSETAQYCMRIGIDAAEISGSLINVVNRIFKAATVKDIKGEMQLFLQFAINRVRALSDGGGVLDIAKAYIEQYYMMDLDLDKVASICGYSPSYFSRSFRKYFGINFVQYLQQVRLDNAKQLLKSSSMTVAEISEKTGFQSLSYFSTIFKRETGLSPNQYRIG</sequence>
<dbReference type="SMART" id="SM00342">
    <property type="entry name" value="HTH_ARAC"/>
    <property type="match status" value="1"/>
</dbReference>
<name>A0AAW5EZN6_CLOSY</name>
<evidence type="ECO:0000313" key="6">
    <source>
        <dbReference type="Proteomes" id="UP001203136"/>
    </source>
</evidence>
<gene>
    <name evidence="5" type="ORF">K5I21_00835</name>
</gene>
<dbReference type="InterPro" id="IPR020449">
    <property type="entry name" value="Tscrpt_reg_AraC-type_HTH"/>
</dbReference>
<dbReference type="InterPro" id="IPR009057">
    <property type="entry name" value="Homeodomain-like_sf"/>
</dbReference>
<feature type="domain" description="HTH araC/xylS-type" evidence="4">
    <location>
        <begin position="400"/>
        <end position="498"/>
    </location>
</feature>
<dbReference type="PRINTS" id="PR00032">
    <property type="entry name" value="HTHARAC"/>
</dbReference>
<dbReference type="AlphaFoldDB" id="A0AAW5EZN6"/>
<keyword evidence="1" id="KW-0805">Transcription regulation</keyword>
<dbReference type="EMBL" id="JAINVB010000001">
    <property type="protein sequence ID" value="MCK0084441.1"/>
    <property type="molecule type" value="Genomic_DNA"/>
</dbReference>
<dbReference type="SUPFAM" id="SSF46689">
    <property type="entry name" value="Homeodomain-like"/>
    <property type="match status" value="2"/>
</dbReference>
<dbReference type="PROSITE" id="PS00041">
    <property type="entry name" value="HTH_ARAC_FAMILY_1"/>
    <property type="match status" value="1"/>
</dbReference>
<dbReference type="GO" id="GO:0043565">
    <property type="term" value="F:sequence-specific DNA binding"/>
    <property type="evidence" value="ECO:0007669"/>
    <property type="project" value="InterPro"/>
</dbReference>
<accession>A0AAW5EZN6</accession>
<dbReference type="GO" id="GO:0003700">
    <property type="term" value="F:DNA-binding transcription factor activity"/>
    <property type="evidence" value="ECO:0007669"/>
    <property type="project" value="InterPro"/>
</dbReference>
<comment type="caution">
    <text evidence="5">The sequence shown here is derived from an EMBL/GenBank/DDBJ whole genome shotgun (WGS) entry which is preliminary data.</text>
</comment>